<reference evidence="2 3" key="1">
    <citation type="journal article" date="2011" name="Science">
        <title>The Selaginella genome identifies genetic changes associated with the evolution of vascular plants.</title>
        <authorList>
            <person name="Banks J.A."/>
            <person name="Nishiyama T."/>
            <person name="Hasebe M."/>
            <person name="Bowman J.L."/>
            <person name="Gribskov M."/>
            <person name="dePamphilis C."/>
            <person name="Albert V.A."/>
            <person name="Aono N."/>
            <person name="Aoyama T."/>
            <person name="Ambrose B.A."/>
            <person name="Ashton N.W."/>
            <person name="Axtell M.J."/>
            <person name="Barker E."/>
            <person name="Barker M.S."/>
            <person name="Bennetzen J.L."/>
            <person name="Bonawitz N.D."/>
            <person name="Chapple C."/>
            <person name="Cheng C."/>
            <person name="Correa L.G."/>
            <person name="Dacre M."/>
            <person name="DeBarry J."/>
            <person name="Dreyer I."/>
            <person name="Elias M."/>
            <person name="Engstrom E.M."/>
            <person name="Estelle M."/>
            <person name="Feng L."/>
            <person name="Finet C."/>
            <person name="Floyd S.K."/>
            <person name="Frommer W.B."/>
            <person name="Fujita T."/>
            <person name="Gramzow L."/>
            <person name="Gutensohn M."/>
            <person name="Harholt J."/>
            <person name="Hattori M."/>
            <person name="Heyl A."/>
            <person name="Hirai T."/>
            <person name="Hiwatashi Y."/>
            <person name="Ishikawa M."/>
            <person name="Iwata M."/>
            <person name="Karol K.G."/>
            <person name="Koehler B."/>
            <person name="Kolukisaoglu U."/>
            <person name="Kubo M."/>
            <person name="Kurata T."/>
            <person name="Lalonde S."/>
            <person name="Li K."/>
            <person name="Li Y."/>
            <person name="Litt A."/>
            <person name="Lyons E."/>
            <person name="Manning G."/>
            <person name="Maruyama T."/>
            <person name="Michael T.P."/>
            <person name="Mikami K."/>
            <person name="Miyazaki S."/>
            <person name="Morinaga S."/>
            <person name="Murata T."/>
            <person name="Mueller-Roeber B."/>
            <person name="Nelson D.R."/>
            <person name="Obara M."/>
            <person name="Oguri Y."/>
            <person name="Olmstead R.G."/>
            <person name="Onodera N."/>
            <person name="Petersen B.L."/>
            <person name="Pils B."/>
            <person name="Prigge M."/>
            <person name="Rensing S.A."/>
            <person name="Riano-Pachon D.M."/>
            <person name="Roberts A.W."/>
            <person name="Sato Y."/>
            <person name="Scheller H.V."/>
            <person name="Schulz B."/>
            <person name="Schulz C."/>
            <person name="Shakirov E.V."/>
            <person name="Shibagaki N."/>
            <person name="Shinohara N."/>
            <person name="Shippen D.E."/>
            <person name="Soerensen I."/>
            <person name="Sotooka R."/>
            <person name="Sugimoto N."/>
            <person name="Sugita M."/>
            <person name="Sumikawa N."/>
            <person name="Tanurdzic M."/>
            <person name="Theissen G."/>
            <person name="Ulvskov P."/>
            <person name="Wakazuki S."/>
            <person name="Weng J.K."/>
            <person name="Willats W.W."/>
            <person name="Wipf D."/>
            <person name="Wolf P.G."/>
            <person name="Yang L."/>
            <person name="Zimmer A.D."/>
            <person name="Zhu Q."/>
            <person name="Mitros T."/>
            <person name="Hellsten U."/>
            <person name="Loque D."/>
            <person name="Otillar R."/>
            <person name="Salamov A."/>
            <person name="Schmutz J."/>
            <person name="Shapiro H."/>
            <person name="Lindquist E."/>
            <person name="Lucas S."/>
            <person name="Rokhsar D."/>
            <person name="Grigoriev I.V."/>
        </authorList>
    </citation>
    <scope>NUCLEOTIDE SEQUENCE [LARGE SCALE GENOMIC DNA]</scope>
</reference>
<accession>D8SWJ9</accession>
<proteinExistence type="predicted"/>
<gene>
    <name evidence="2" type="ORF">SELMODRAFT_426499</name>
</gene>
<dbReference type="HOGENOM" id="CLU_1091546_0_0_1"/>
<keyword evidence="3" id="KW-1185">Reference proteome</keyword>
<keyword evidence="1" id="KW-0175">Coiled coil</keyword>
<protein>
    <submittedName>
        <fullName evidence="2">Uncharacterized protein</fullName>
    </submittedName>
</protein>
<organism evidence="3">
    <name type="scientific">Selaginella moellendorffii</name>
    <name type="common">Spikemoss</name>
    <dbReference type="NCBI Taxonomy" id="88036"/>
    <lineage>
        <taxon>Eukaryota</taxon>
        <taxon>Viridiplantae</taxon>
        <taxon>Streptophyta</taxon>
        <taxon>Embryophyta</taxon>
        <taxon>Tracheophyta</taxon>
        <taxon>Lycopodiopsida</taxon>
        <taxon>Selaginellales</taxon>
        <taxon>Selaginellaceae</taxon>
        <taxon>Selaginella</taxon>
    </lineage>
</organism>
<dbReference type="Gramene" id="EFJ11238">
    <property type="protein sequence ID" value="EFJ11238"/>
    <property type="gene ID" value="SELMODRAFT_426499"/>
</dbReference>
<evidence type="ECO:0000313" key="2">
    <source>
        <dbReference type="EMBL" id="EFJ11238.1"/>
    </source>
</evidence>
<dbReference type="EMBL" id="GL377648">
    <property type="protein sequence ID" value="EFJ11238.1"/>
    <property type="molecule type" value="Genomic_DNA"/>
</dbReference>
<feature type="coiled-coil region" evidence="1">
    <location>
        <begin position="175"/>
        <end position="202"/>
    </location>
</feature>
<dbReference type="InParanoid" id="D8SWJ9"/>
<evidence type="ECO:0000313" key="3">
    <source>
        <dbReference type="Proteomes" id="UP000001514"/>
    </source>
</evidence>
<dbReference type="Proteomes" id="UP000001514">
    <property type="component" value="Unassembled WGS sequence"/>
</dbReference>
<dbReference type="KEGG" id="smo:SELMODRAFT_426499"/>
<evidence type="ECO:0000256" key="1">
    <source>
        <dbReference type="SAM" id="Coils"/>
    </source>
</evidence>
<sequence length="255" mass="29025">MPLPPNYPTALAVTKLHVPSNPTSHPTLTCNIDPVLPPVDVPSQINMHDDYPLNYYRTRMADYQAEAYHASGRCTVRIMQQLLAEKLPRPPTAPELARALTEDNAMAGSRRAFNVEFIQLQREILENIQAELHQLKTLVRTPAPTSRVESITENRMLRERNIQLAKDNTVLNEELHVCKIDIEQKNERIDELKQLLDQQQEAHVHDLHKLQRLLKERNDHDKSCPLFLRQAETPQQMETDLVSETGAQAAAGTAV</sequence>
<dbReference type="AlphaFoldDB" id="D8SWJ9"/>
<name>D8SWJ9_SELML</name>